<dbReference type="HOGENOM" id="CLU_015883_6_2_1"/>
<dbReference type="SMART" id="SM00456">
    <property type="entry name" value="WW"/>
    <property type="match status" value="2"/>
</dbReference>
<dbReference type="PROSITE" id="PS01159">
    <property type="entry name" value="WW_DOMAIN_1"/>
    <property type="match status" value="1"/>
</dbReference>
<dbReference type="STRING" id="32264.T1KZZ8"/>
<dbReference type="Proteomes" id="UP000015104">
    <property type="component" value="Unassembled WGS sequence"/>
</dbReference>
<dbReference type="SMART" id="SM00233">
    <property type="entry name" value="PH"/>
    <property type="match status" value="1"/>
</dbReference>
<evidence type="ECO:0000313" key="7">
    <source>
        <dbReference type="Proteomes" id="UP000015104"/>
    </source>
</evidence>
<evidence type="ECO:0008006" key="8">
    <source>
        <dbReference type="Google" id="ProtNLM"/>
    </source>
</evidence>
<organism evidence="6 7">
    <name type="scientific">Tetranychus urticae</name>
    <name type="common">Two-spotted spider mite</name>
    <dbReference type="NCBI Taxonomy" id="32264"/>
    <lineage>
        <taxon>Eukaryota</taxon>
        <taxon>Metazoa</taxon>
        <taxon>Ecdysozoa</taxon>
        <taxon>Arthropoda</taxon>
        <taxon>Chelicerata</taxon>
        <taxon>Arachnida</taxon>
        <taxon>Acari</taxon>
        <taxon>Acariformes</taxon>
        <taxon>Trombidiformes</taxon>
        <taxon>Prostigmata</taxon>
        <taxon>Eleutherengona</taxon>
        <taxon>Raphignathae</taxon>
        <taxon>Tetranychoidea</taxon>
        <taxon>Tetranychidae</taxon>
        <taxon>Tetranychus</taxon>
    </lineage>
</organism>
<evidence type="ECO:0000259" key="3">
    <source>
        <dbReference type="PROSITE" id="PS50003"/>
    </source>
</evidence>
<dbReference type="InterPro" id="IPR001202">
    <property type="entry name" value="WW_dom"/>
</dbReference>
<keyword evidence="7" id="KW-1185">Reference proteome</keyword>
<dbReference type="SUPFAM" id="SSF50729">
    <property type="entry name" value="PH domain-like"/>
    <property type="match status" value="1"/>
</dbReference>
<protein>
    <recommendedName>
        <fullName evidence="8">Rho GTPase-activating protein 15</fullName>
    </recommendedName>
</protein>
<dbReference type="eggNOG" id="KOG1450">
    <property type="taxonomic scope" value="Eukaryota"/>
</dbReference>
<dbReference type="PANTHER" id="PTHR23176">
    <property type="entry name" value="RHO/RAC/CDC GTPASE-ACTIVATING PROTEIN"/>
    <property type="match status" value="1"/>
</dbReference>
<dbReference type="InterPro" id="IPR008936">
    <property type="entry name" value="Rho_GTPase_activation_prot"/>
</dbReference>
<sequence length="616" mass="71149">MSIDFNSFHRPESVSRITGRSKWQMSPIPETGTNPNRVLLNHWSEYIHFSGRKYYYNSVTKQSSWKPPRRGLSIWFCKYDDSGGLYFLDENEDRSHWHLPDLITDEESDRECQSQSDASECYSPITKDLPDNDNGNSASFSSPSTVSRFKNDGSLRLPIRKNYVNDLSPIERSFKAKSMVFLPTGDKFVNIDSDLEERSFNHNLNSHHTPIPPVPENLEESRAFKTGIMNRTKIMENGKRLRKNWSTSLVALTDHYLLIFKDAKINSHQEENLKPEIAVELGGSLIEWSQGLSSRKNVFQLTTFTGNQILLQEDCSLTAAEWFYSIKSAISKLPKCDGTATIGTDSLESNKECKLKRSKSTKQSCKKIEINQKVNTKNGPVGDDKITPEKNKKIRERLINFLLRRPTLDSLREKGIFKDEPVFGCDLYSLCSREKQLVPKVVQQCIKAIEQKGLRSDGIYRVCGNLSEVQKIRYQVNHDDYEGIWAQEDVHVLTGALKLFFRDMKEPLFPCNRFDSLMFTIGLPDKKKKQEAIVRVIRDLPKCNKETLKYLLKHLLRVQDHKDENRMHIQNLAIVFGPTLMWPETDSNNLAYDMMLKMHSNQVIELLLLEFENIFR</sequence>
<dbReference type="EnsemblMetazoa" id="tetur29g00660.1">
    <property type="protein sequence ID" value="tetur29g00660.1"/>
    <property type="gene ID" value="tetur29g00660"/>
</dbReference>
<dbReference type="InterPro" id="IPR050729">
    <property type="entry name" value="Rho-GAP"/>
</dbReference>
<feature type="region of interest" description="Disordered" evidence="2">
    <location>
        <begin position="106"/>
        <end position="148"/>
    </location>
</feature>
<evidence type="ECO:0000259" key="4">
    <source>
        <dbReference type="PROSITE" id="PS50020"/>
    </source>
</evidence>
<feature type="domain" description="WW" evidence="4">
    <location>
        <begin position="75"/>
        <end position="102"/>
    </location>
</feature>
<feature type="compositionally biased region" description="Polar residues" evidence="2">
    <location>
        <begin position="133"/>
        <end position="148"/>
    </location>
</feature>
<dbReference type="Gene3D" id="1.10.555.10">
    <property type="entry name" value="Rho GTPase activation protein"/>
    <property type="match status" value="1"/>
</dbReference>
<dbReference type="GO" id="GO:0005737">
    <property type="term" value="C:cytoplasm"/>
    <property type="evidence" value="ECO:0007669"/>
    <property type="project" value="TreeGrafter"/>
</dbReference>
<dbReference type="InterPro" id="IPR000198">
    <property type="entry name" value="RhoGAP_dom"/>
</dbReference>
<reference evidence="7" key="1">
    <citation type="submission" date="2011-08" db="EMBL/GenBank/DDBJ databases">
        <authorList>
            <person name="Rombauts S."/>
        </authorList>
    </citation>
    <scope>NUCLEOTIDE SEQUENCE</scope>
    <source>
        <strain evidence="7">London</strain>
    </source>
</reference>
<dbReference type="PANTHER" id="PTHR23176:SF129">
    <property type="entry name" value="RHO GTPASE ACTIVATING PROTEIN AT 16F, ISOFORM E-RELATED"/>
    <property type="match status" value="1"/>
</dbReference>
<evidence type="ECO:0000259" key="5">
    <source>
        <dbReference type="PROSITE" id="PS50238"/>
    </source>
</evidence>
<dbReference type="Gene3D" id="2.20.70.10">
    <property type="match status" value="1"/>
</dbReference>
<dbReference type="SUPFAM" id="SSF51045">
    <property type="entry name" value="WW domain"/>
    <property type="match status" value="1"/>
</dbReference>
<feature type="domain" description="Rho-GAP" evidence="5">
    <location>
        <begin position="425"/>
        <end position="615"/>
    </location>
</feature>
<dbReference type="CDD" id="cd00201">
    <property type="entry name" value="WW"/>
    <property type="match status" value="1"/>
</dbReference>
<dbReference type="Pfam" id="PF00620">
    <property type="entry name" value="RhoGAP"/>
    <property type="match status" value="1"/>
</dbReference>
<dbReference type="FunFam" id="1.10.555.10:FF:000071">
    <property type="entry name" value="Rho GTPase activating protein 27"/>
    <property type="match status" value="1"/>
</dbReference>
<evidence type="ECO:0000256" key="2">
    <source>
        <dbReference type="SAM" id="MobiDB-lite"/>
    </source>
</evidence>
<dbReference type="EMBL" id="CAEY01000760">
    <property type="status" value="NOT_ANNOTATED_CDS"/>
    <property type="molecule type" value="Genomic_DNA"/>
</dbReference>
<reference evidence="6" key="2">
    <citation type="submission" date="2015-06" db="UniProtKB">
        <authorList>
            <consortium name="EnsemblMetazoa"/>
        </authorList>
    </citation>
    <scope>IDENTIFICATION</scope>
</reference>
<dbReference type="InterPro" id="IPR036020">
    <property type="entry name" value="WW_dom_sf"/>
</dbReference>
<dbReference type="SMART" id="SM00324">
    <property type="entry name" value="RhoGAP"/>
    <property type="match status" value="1"/>
</dbReference>
<dbReference type="AlphaFoldDB" id="T1KZZ8"/>
<dbReference type="PROSITE" id="PS50020">
    <property type="entry name" value="WW_DOMAIN_2"/>
    <property type="match status" value="2"/>
</dbReference>
<dbReference type="InterPro" id="IPR011993">
    <property type="entry name" value="PH-like_dom_sf"/>
</dbReference>
<evidence type="ECO:0000313" key="6">
    <source>
        <dbReference type="EnsemblMetazoa" id="tetur29g00660.1"/>
    </source>
</evidence>
<dbReference type="Pfam" id="PF00397">
    <property type="entry name" value="WW"/>
    <property type="match status" value="1"/>
</dbReference>
<dbReference type="GO" id="GO:0005096">
    <property type="term" value="F:GTPase activator activity"/>
    <property type="evidence" value="ECO:0007669"/>
    <property type="project" value="UniProtKB-KW"/>
</dbReference>
<dbReference type="PROSITE" id="PS50003">
    <property type="entry name" value="PH_DOMAIN"/>
    <property type="match status" value="1"/>
</dbReference>
<evidence type="ECO:0000256" key="1">
    <source>
        <dbReference type="ARBA" id="ARBA00022468"/>
    </source>
</evidence>
<dbReference type="CDD" id="cd13233">
    <property type="entry name" value="PH_ARHGAP9-like"/>
    <property type="match status" value="1"/>
</dbReference>
<feature type="domain" description="WW" evidence="4">
    <location>
        <begin position="37"/>
        <end position="70"/>
    </location>
</feature>
<dbReference type="InterPro" id="IPR001849">
    <property type="entry name" value="PH_domain"/>
</dbReference>
<dbReference type="GO" id="GO:0007165">
    <property type="term" value="P:signal transduction"/>
    <property type="evidence" value="ECO:0007669"/>
    <property type="project" value="InterPro"/>
</dbReference>
<proteinExistence type="predicted"/>
<dbReference type="Gene3D" id="2.30.29.30">
    <property type="entry name" value="Pleckstrin-homology domain (PH domain)/Phosphotyrosine-binding domain (PTB)"/>
    <property type="match status" value="1"/>
</dbReference>
<feature type="domain" description="PH" evidence="3">
    <location>
        <begin position="233"/>
        <end position="331"/>
    </location>
</feature>
<accession>T1KZZ8</accession>
<dbReference type="SUPFAM" id="SSF48350">
    <property type="entry name" value="GTPase activation domain, GAP"/>
    <property type="match status" value="1"/>
</dbReference>
<dbReference type="Pfam" id="PF00169">
    <property type="entry name" value="PH"/>
    <property type="match status" value="1"/>
</dbReference>
<name>T1KZZ8_TETUR</name>
<dbReference type="PROSITE" id="PS50238">
    <property type="entry name" value="RHOGAP"/>
    <property type="match status" value="1"/>
</dbReference>
<keyword evidence="1" id="KW-0343">GTPase activation</keyword>